<reference evidence="3" key="1">
    <citation type="journal article" date="2019" name="Int. J. Syst. Evol. Microbiol.">
        <title>The Global Catalogue of Microorganisms (GCM) 10K type strain sequencing project: providing services to taxonomists for standard genome sequencing and annotation.</title>
        <authorList>
            <consortium name="The Broad Institute Genomics Platform"/>
            <consortium name="The Broad Institute Genome Sequencing Center for Infectious Disease"/>
            <person name="Wu L."/>
            <person name="Ma J."/>
        </authorList>
    </citation>
    <scope>NUCLEOTIDE SEQUENCE [LARGE SCALE GENOMIC DNA]</scope>
    <source>
        <strain evidence="3">JCM 18302</strain>
    </source>
</reference>
<dbReference type="InterPro" id="IPR013217">
    <property type="entry name" value="Methyltransf_12"/>
</dbReference>
<organism evidence="2 3">
    <name type="scientific">Pseudonocardia adelaidensis</name>
    <dbReference type="NCBI Taxonomy" id="648754"/>
    <lineage>
        <taxon>Bacteria</taxon>
        <taxon>Bacillati</taxon>
        <taxon>Actinomycetota</taxon>
        <taxon>Actinomycetes</taxon>
        <taxon>Pseudonocardiales</taxon>
        <taxon>Pseudonocardiaceae</taxon>
        <taxon>Pseudonocardia</taxon>
    </lineage>
</organism>
<keyword evidence="2" id="KW-0808">Transferase</keyword>
<dbReference type="Pfam" id="PF08242">
    <property type="entry name" value="Methyltransf_12"/>
    <property type="match status" value="1"/>
</dbReference>
<gene>
    <name evidence="2" type="ORF">GCM10023320_41400</name>
</gene>
<dbReference type="EMBL" id="BAABJO010000015">
    <property type="protein sequence ID" value="GAA5126093.1"/>
    <property type="molecule type" value="Genomic_DNA"/>
</dbReference>
<dbReference type="CDD" id="cd02440">
    <property type="entry name" value="AdoMet_MTases"/>
    <property type="match status" value="1"/>
</dbReference>
<dbReference type="GO" id="GO:0008168">
    <property type="term" value="F:methyltransferase activity"/>
    <property type="evidence" value="ECO:0007669"/>
    <property type="project" value="UniProtKB-KW"/>
</dbReference>
<evidence type="ECO:0000313" key="3">
    <source>
        <dbReference type="Proteomes" id="UP001500804"/>
    </source>
</evidence>
<keyword evidence="2" id="KW-0489">Methyltransferase</keyword>
<accession>A0ABP9NLI5</accession>
<dbReference type="SUPFAM" id="SSF53335">
    <property type="entry name" value="S-adenosyl-L-methionine-dependent methyltransferases"/>
    <property type="match status" value="1"/>
</dbReference>
<protein>
    <submittedName>
        <fullName evidence="2">Class I SAM-dependent methyltransferase</fullName>
    </submittedName>
</protein>
<sequence>MLQRASRTDSIIVTSIPEMIEANRANWDARVPVHLRGYDLDHLRRGGQRLADFEYAALDVDGRDVLHLQCHIGTDTICLARHGARAVGLDLSGAAIEAARELAAECGADIEYVESDVYAAPEALGERRFDVVYTGKGALCWLPDLHKWARVAAELLRPGGVLYAIDFHPLVLAADDEQPETGLLLSGNYLGAGPERFDSAVTYTGEGLLADNTVSYEWAHGIDEVLDAVLSAGLRLSAFVEHDVSCWGRFAGMTDLGDGWFGWPEGAPRLPLMFSVRAEKG</sequence>
<name>A0ABP9NLI5_9PSEU</name>
<evidence type="ECO:0000259" key="1">
    <source>
        <dbReference type="Pfam" id="PF08242"/>
    </source>
</evidence>
<proteinExistence type="predicted"/>
<keyword evidence="3" id="KW-1185">Reference proteome</keyword>
<dbReference type="Gene3D" id="3.40.50.150">
    <property type="entry name" value="Vaccinia Virus protein VP39"/>
    <property type="match status" value="1"/>
</dbReference>
<dbReference type="InterPro" id="IPR029063">
    <property type="entry name" value="SAM-dependent_MTases_sf"/>
</dbReference>
<evidence type="ECO:0000313" key="2">
    <source>
        <dbReference type="EMBL" id="GAA5126093.1"/>
    </source>
</evidence>
<feature type="domain" description="Methyltransferase type 12" evidence="1">
    <location>
        <begin position="66"/>
        <end position="162"/>
    </location>
</feature>
<dbReference type="GO" id="GO:0032259">
    <property type="term" value="P:methylation"/>
    <property type="evidence" value="ECO:0007669"/>
    <property type="project" value="UniProtKB-KW"/>
</dbReference>
<dbReference type="Proteomes" id="UP001500804">
    <property type="component" value="Unassembled WGS sequence"/>
</dbReference>
<comment type="caution">
    <text evidence="2">The sequence shown here is derived from an EMBL/GenBank/DDBJ whole genome shotgun (WGS) entry which is preliminary data.</text>
</comment>